<evidence type="ECO:0000256" key="5">
    <source>
        <dbReference type="ARBA" id="ARBA00022946"/>
    </source>
</evidence>
<feature type="repeat" description="PPR" evidence="6">
    <location>
        <begin position="196"/>
        <end position="230"/>
    </location>
</feature>
<reference evidence="7 8" key="1">
    <citation type="submission" date="2020-10" db="EMBL/GenBank/DDBJ databases">
        <title>The Coptis chinensis genome and diversification of protoberbering-type alkaloids.</title>
        <authorList>
            <person name="Wang B."/>
            <person name="Shu S."/>
            <person name="Song C."/>
            <person name="Liu Y."/>
        </authorList>
    </citation>
    <scope>NUCLEOTIDE SEQUENCE [LARGE SCALE GENOMIC DNA]</scope>
    <source>
        <strain evidence="7">HL-2020</strain>
        <tissue evidence="7">Leaf</tissue>
    </source>
</reference>
<keyword evidence="5" id="KW-0809">Transit peptide</keyword>
<evidence type="ECO:0000313" key="8">
    <source>
        <dbReference type="Proteomes" id="UP000631114"/>
    </source>
</evidence>
<dbReference type="PANTHER" id="PTHR47926">
    <property type="entry name" value="PENTATRICOPEPTIDE REPEAT-CONTAINING PROTEIN"/>
    <property type="match status" value="1"/>
</dbReference>
<dbReference type="InterPro" id="IPR046960">
    <property type="entry name" value="PPR_At4g14850-like_plant"/>
</dbReference>
<gene>
    <name evidence="7" type="ORF">IFM89_030570</name>
</gene>
<protein>
    <recommendedName>
        <fullName evidence="9">Pentatricopeptide repeat-containing protein</fullName>
    </recommendedName>
</protein>
<dbReference type="Pfam" id="PF20431">
    <property type="entry name" value="E_motif"/>
    <property type="match status" value="1"/>
</dbReference>
<comment type="subcellular location">
    <subcellularLocation>
        <location evidence="1">Plastid</location>
        <location evidence="1">Chloroplast</location>
    </subcellularLocation>
</comment>
<dbReference type="NCBIfam" id="TIGR00756">
    <property type="entry name" value="PPR"/>
    <property type="match status" value="4"/>
</dbReference>
<sequence>MISGYSQNEYVRESVELLNRMRVEGVEPDYQIFGSVVSAVANGFVHGLGKLIHGQVSTSGFIGDMLVDTTLIGMYLKFGNVDDAFRLFDQIADRDVVSWTAIISGLVLNDRSDEALCVFREMLDSGVRPSSTTIASGLAACAHLDSFDWGSSTHGYVIRQRMRVDVAVQNSLVTMYAKCGHLEQSWFVFDSTLEKDVVTWNAIVAGYAQTGHLHRSLFLFEKMRDANERPDFITVVSLLQMCASPGALQQGKRIHSFVIRNGIGPCISIHTALIDMYLKCGDLCRAQKCFDEMPEQDVVSCSTIIAGYGSHGKGESALRMYYDFLCSRIRPNHVTFLAILSSCSHAGFFCEGLRIFKSMTEDFKIEPKLEHRACIVDLLSQAGKVQEVYEFVKRMFQQPSIDVMWVYGYDELGDVIYRELITLNPESAGNFVQLVHNYASLGRWDGVGKTWMQMRSLGLKKVPGWSSIELHGIISTFFVDHTSHPQYAEMMFMLNMLSTEMQDSTTNVRTDSMRN</sequence>
<feature type="repeat" description="PPR" evidence="6">
    <location>
        <begin position="297"/>
        <end position="331"/>
    </location>
</feature>
<dbReference type="OrthoDB" id="185373at2759"/>
<dbReference type="Gene3D" id="1.25.40.10">
    <property type="entry name" value="Tetratricopeptide repeat domain"/>
    <property type="match status" value="4"/>
</dbReference>
<accession>A0A835HQW7</accession>
<keyword evidence="8" id="KW-1185">Reference proteome</keyword>
<dbReference type="GO" id="GO:0009507">
    <property type="term" value="C:chloroplast"/>
    <property type="evidence" value="ECO:0007669"/>
    <property type="project" value="UniProtKB-SubCell"/>
</dbReference>
<evidence type="ECO:0000256" key="2">
    <source>
        <dbReference type="ARBA" id="ARBA00022528"/>
    </source>
</evidence>
<evidence type="ECO:0000256" key="6">
    <source>
        <dbReference type="PROSITE-ProRule" id="PRU00708"/>
    </source>
</evidence>
<keyword evidence="4" id="KW-0677">Repeat</keyword>
<feature type="repeat" description="PPR" evidence="6">
    <location>
        <begin position="95"/>
        <end position="129"/>
    </location>
</feature>
<evidence type="ECO:0008006" key="9">
    <source>
        <dbReference type="Google" id="ProtNLM"/>
    </source>
</evidence>
<keyword evidence="3" id="KW-0934">Plastid</keyword>
<dbReference type="GO" id="GO:0003723">
    <property type="term" value="F:RNA binding"/>
    <property type="evidence" value="ECO:0007669"/>
    <property type="project" value="InterPro"/>
</dbReference>
<feature type="repeat" description="PPR" evidence="6">
    <location>
        <begin position="1"/>
        <end position="28"/>
    </location>
</feature>
<dbReference type="FunFam" id="1.25.40.10:FF:000395">
    <property type="entry name" value="Pentatricopeptide repeat-containing protein chloroplastic"/>
    <property type="match status" value="1"/>
</dbReference>
<evidence type="ECO:0000256" key="4">
    <source>
        <dbReference type="ARBA" id="ARBA00022737"/>
    </source>
</evidence>
<organism evidence="7 8">
    <name type="scientific">Coptis chinensis</name>
    <dbReference type="NCBI Taxonomy" id="261450"/>
    <lineage>
        <taxon>Eukaryota</taxon>
        <taxon>Viridiplantae</taxon>
        <taxon>Streptophyta</taxon>
        <taxon>Embryophyta</taxon>
        <taxon>Tracheophyta</taxon>
        <taxon>Spermatophyta</taxon>
        <taxon>Magnoliopsida</taxon>
        <taxon>Ranunculales</taxon>
        <taxon>Ranunculaceae</taxon>
        <taxon>Coptidoideae</taxon>
        <taxon>Coptis</taxon>
    </lineage>
</organism>
<dbReference type="InterPro" id="IPR046848">
    <property type="entry name" value="E_motif"/>
</dbReference>
<dbReference type="AlphaFoldDB" id="A0A835HQW7"/>
<dbReference type="Pfam" id="PF01535">
    <property type="entry name" value="PPR"/>
    <property type="match status" value="2"/>
</dbReference>
<proteinExistence type="predicted"/>
<comment type="caution">
    <text evidence="7">The sequence shown here is derived from an EMBL/GenBank/DDBJ whole genome shotgun (WGS) entry which is preliminary data.</text>
</comment>
<evidence type="ECO:0000313" key="7">
    <source>
        <dbReference type="EMBL" id="KAF9602682.1"/>
    </source>
</evidence>
<evidence type="ECO:0000256" key="3">
    <source>
        <dbReference type="ARBA" id="ARBA00022640"/>
    </source>
</evidence>
<dbReference type="PROSITE" id="PS51375">
    <property type="entry name" value="PPR"/>
    <property type="match status" value="4"/>
</dbReference>
<dbReference type="Pfam" id="PF13041">
    <property type="entry name" value="PPR_2"/>
    <property type="match status" value="3"/>
</dbReference>
<name>A0A835HQW7_9MAGN</name>
<keyword evidence="2" id="KW-0150">Chloroplast</keyword>
<dbReference type="Proteomes" id="UP000631114">
    <property type="component" value="Unassembled WGS sequence"/>
</dbReference>
<dbReference type="InterPro" id="IPR002885">
    <property type="entry name" value="PPR_rpt"/>
</dbReference>
<dbReference type="InterPro" id="IPR011990">
    <property type="entry name" value="TPR-like_helical_dom_sf"/>
</dbReference>
<evidence type="ECO:0000256" key="1">
    <source>
        <dbReference type="ARBA" id="ARBA00004229"/>
    </source>
</evidence>
<dbReference type="GO" id="GO:0009451">
    <property type="term" value="P:RNA modification"/>
    <property type="evidence" value="ECO:0007669"/>
    <property type="project" value="InterPro"/>
</dbReference>
<dbReference type="PANTHER" id="PTHR47926:SF451">
    <property type="entry name" value="TETRATRICOPEPTIDE-LIKE HELICAL DOMAIN SUPERFAMILY"/>
    <property type="match status" value="1"/>
</dbReference>
<dbReference type="FunFam" id="1.25.40.10:FF:000344">
    <property type="entry name" value="Pentatricopeptide repeat-containing protein"/>
    <property type="match status" value="1"/>
</dbReference>
<dbReference type="FunFam" id="1.25.40.10:FF:000090">
    <property type="entry name" value="Pentatricopeptide repeat-containing protein, chloroplastic"/>
    <property type="match status" value="1"/>
</dbReference>
<dbReference type="EMBL" id="JADFTS010000006">
    <property type="protein sequence ID" value="KAF9602682.1"/>
    <property type="molecule type" value="Genomic_DNA"/>
</dbReference>